<dbReference type="OrthoDB" id="194468at2759"/>
<dbReference type="Pfam" id="PF00211">
    <property type="entry name" value="Guanylate_cyc"/>
    <property type="match status" value="2"/>
</dbReference>
<proteinExistence type="predicted"/>
<name>A0A8S1VRE8_PAROT</name>
<evidence type="ECO:0000313" key="5">
    <source>
        <dbReference type="Proteomes" id="UP000683925"/>
    </source>
</evidence>
<accession>A0A8S1VRE8</accession>
<dbReference type="InterPro" id="IPR001849">
    <property type="entry name" value="PH_domain"/>
</dbReference>
<dbReference type="PANTHER" id="PTHR47455">
    <property type="entry name" value="ADENYLYL CYCLASE BETA"/>
    <property type="match status" value="1"/>
</dbReference>
<sequence>MLTRNDNMSLLGFVPALVVQYLANQQQITQLPEKQNLRSVVMFADISGFTNLTETLSKLGNEGAELIAFAINRYMELLVSAISKSGGDIFKFAGDAMIVVWPPSIKESAVENHEELKVICRLAVQSALDIQSKLNNTTILEDIKLSVKIGFGIGDINIIYVGGVFGRSEYLATGDPLTQAFKSEHHATSGGQIIVSQEVFDMVSDFFVFQRLQTDSSFYMVVKLINNKVQLKAGAQLIKNRLGGINKSQIMTFIPAALIPYIEIEQEKWSSELRRITTLFINLGIDLSDADSRLQHIQKVIEVVQKCIYINEGSLNKLLMDDKGSTLIVGFGLPPLKHQDDPIRALLAAQLLVKQLSLINCKCYIGVATGIVFTGVVGTSGSRREYSILGDAVNLAARLMQLAIQENKSILLCQKTAEDCEHKIDSELFKMVQLKGKTGLIPVYQITQQKSIMKIHYYQSKMGFNQKGLVGGKDKTQQILHLVNTFLMMDRDGRISLADMDIERDFILLKGNYGVGKTFVMKILEYQIKTENPKVLILESSINSFEKVFKGNGIKKIIKQIYDIALSKTTYNQQELLAAISNGNQVIYKALEELLDLNEWLNDYVNNFPNFQSSSSTNDEQKMKQIGQAVVKLFEIYFEQQLPDKKRRLYSQMDDESDDVQSNDLSTDKIDVPPIIIVLDDLQYYDQLSFYLIKTIIKKFNRILIIGVTRDQFWEIPIMSRKGNSRNPNRSQELVYDRGVESIINLYNVTPNEVIMKGIKNIEEQKHFLLLYFGFDKFSDPKIHEILHLKSCRQPLLLIHLVKTLLDNKYLILENDSVYATQQLQALIQHEEWLQIEIPQICYQMNGPIIDSLSCINLLLLKFACVIGDIFDIQTLFKIIPFKQINQNKLLMALKQLVQQDIIEFMHDDNENRYYRFVTPFMRECLYQSMTYTQRRSIHSLVAEALQIIPQPYEDYKELKRLEYHWRMAEQKISIKSSNAIIKFSHKAKKSLIVKQIQMILKTSNNMKVPLKKGFIFKRSDKKVSWQYRYCVIDSENMILYLNNCMIEQTGILPLKLITTITPIFDKSDDSQQFCLQVGVSDWIKKGKVKGDKRIFLFAFESEDSLEEWTIFLEFVKAKSIYNDFVENFGRIQLPINLINEAYDPQLTIYLQEMFKGSIKRFRQQNVTEQLSNKNRKSTHSKPQQLQIAQSPIPNYHSPNNNPKRFSVRFSAISEQEEKSDDTPLKEKLRQFFFGSFAVLAIHLLTHIDEPNYIVLGQEGRTMRRLKKNKKHKNNMMQRIPNIPSIIEFDFQ</sequence>
<dbReference type="CDD" id="cd00821">
    <property type="entry name" value="PH"/>
    <property type="match status" value="1"/>
</dbReference>
<protein>
    <recommendedName>
        <fullName evidence="6">Adenylate cyclase</fullName>
    </recommendedName>
</protein>
<dbReference type="Pfam" id="PF00169">
    <property type="entry name" value="PH"/>
    <property type="match status" value="1"/>
</dbReference>
<dbReference type="SMART" id="SM00233">
    <property type="entry name" value="PH"/>
    <property type="match status" value="1"/>
</dbReference>
<feature type="compositionally biased region" description="Polar residues" evidence="1">
    <location>
        <begin position="1181"/>
        <end position="1201"/>
    </location>
</feature>
<dbReference type="GO" id="GO:0035556">
    <property type="term" value="P:intracellular signal transduction"/>
    <property type="evidence" value="ECO:0007669"/>
    <property type="project" value="InterPro"/>
</dbReference>
<evidence type="ECO:0000256" key="1">
    <source>
        <dbReference type="SAM" id="MobiDB-lite"/>
    </source>
</evidence>
<evidence type="ECO:0008006" key="6">
    <source>
        <dbReference type="Google" id="ProtNLM"/>
    </source>
</evidence>
<dbReference type="PROSITE" id="PS50003">
    <property type="entry name" value="PH_DOMAIN"/>
    <property type="match status" value="1"/>
</dbReference>
<dbReference type="GO" id="GO:0009190">
    <property type="term" value="P:cyclic nucleotide biosynthetic process"/>
    <property type="evidence" value="ECO:0007669"/>
    <property type="project" value="InterPro"/>
</dbReference>
<dbReference type="InterPro" id="IPR001054">
    <property type="entry name" value="A/G_cyclase"/>
</dbReference>
<comment type="caution">
    <text evidence="4">The sequence shown here is derived from an EMBL/GenBank/DDBJ whole genome shotgun (WGS) entry which is preliminary data.</text>
</comment>
<keyword evidence="5" id="KW-1185">Reference proteome</keyword>
<gene>
    <name evidence="4" type="ORF">POCTA_138.1.T0710211</name>
</gene>
<dbReference type="OMA" id="CIYINEG"/>
<reference evidence="4" key="1">
    <citation type="submission" date="2021-01" db="EMBL/GenBank/DDBJ databases">
        <authorList>
            <consortium name="Genoscope - CEA"/>
            <person name="William W."/>
        </authorList>
    </citation>
    <scope>NUCLEOTIDE SEQUENCE</scope>
</reference>
<dbReference type="CDD" id="cd07302">
    <property type="entry name" value="CHD"/>
    <property type="match status" value="2"/>
</dbReference>
<evidence type="ECO:0000313" key="4">
    <source>
        <dbReference type="EMBL" id="CAD8178695.1"/>
    </source>
</evidence>
<feature type="domain" description="Guanylate cyclase" evidence="3">
    <location>
        <begin position="40"/>
        <end position="184"/>
    </location>
</feature>
<feature type="domain" description="PH" evidence="2">
    <location>
        <begin position="1009"/>
        <end position="1118"/>
    </location>
</feature>
<evidence type="ECO:0000259" key="3">
    <source>
        <dbReference type="PROSITE" id="PS50125"/>
    </source>
</evidence>
<evidence type="ECO:0000259" key="2">
    <source>
        <dbReference type="PROSITE" id="PS50003"/>
    </source>
</evidence>
<feature type="region of interest" description="Disordered" evidence="1">
    <location>
        <begin position="1170"/>
        <end position="1201"/>
    </location>
</feature>
<feature type="domain" description="Guanylate cyclase" evidence="3">
    <location>
        <begin position="324"/>
        <end position="400"/>
    </location>
</feature>
<dbReference type="PROSITE" id="PS50125">
    <property type="entry name" value="GUANYLATE_CYCLASE_2"/>
    <property type="match status" value="2"/>
</dbReference>
<dbReference type="Proteomes" id="UP000683925">
    <property type="component" value="Unassembled WGS sequence"/>
</dbReference>
<dbReference type="PANTHER" id="PTHR47455:SF1">
    <property type="entry name" value="GUANYLATE CYCLASE DOMAIN-CONTAINING PROTEIN"/>
    <property type="match status" value="1"/>
</dbReference>
<organism evidence="4 5">
    <name type="scientific">Paramecium octaurelia</name>
    <dbReference type="NCBI Taxonomy" id="43137"/>
    <lineage>
        <taxon>Eukaryota</taxon>
        <taxon>Sar</taxon>
        <taxon>Alveolata</taxon>
        <taxon>Ciliophora</taxon>
        <taxon>Intramacronucleata</taxon>
        <taxon>Oligohymenophorea</taxon>
        <taxon>Peniculida</taxon>
        <taxon>Parameciidae</taxon>
        <taxon>Paramecium</taxon>
    </lineage>
</organism>
<dbReference type="EMBL" id="CAJJDP010000070">
    <property type="protein sequence ID" value="CAD8178695.1"/>
    <property type="molecule type" value="Genomic_DNA"/>
</dbReference>